<dbReference type="SMART" id="SM00470">
    <property type="entry name" value="ParB"/>
    <property type="match status" value="1"/>
</dbReference>
<feature type="domain" description="HTH cro/C1-type" evidence="5">
    <location>
        <begin position="141"/>
        <end position="168"/>
    </location>
</feature>
<dbReference type="InterPro" id="IPR003115">
    <property type="entry name" value="ParB_N"/>
</dbReference>
<dbReference type="PANTHER" id="PTHR33375:SF1">
    <property type="entry name" value="CHROMOSOME-PARTITIONING PROTEIN PARB-RELATED"/>
    <property type="match status" value="1"/>
</dbReference>
<keyword evidence="3" id="KW-0159">Chromosome partition</keyword>
<dbReference type="NCBIfam" id="TIGR00180">
    <property type="entry name" value="parB_part"/>
    <property type="match status" value="1"/>
</dbReference>
<dbReference type="RefSeq" id="WP_007390443.1">
    <property type="nucleotide sequence ID" value="NZ_ADGP01000009.1"/>
</dbReference>
<dbReference type="Pfam" id="PF17762">
    <property type="entry name" value="HTH_ParB"/>
    <property type="match status" value="1"/>
</dbReference>
<dbReference type="InterPro" id="IPR004437">
    <property type="entry name" value="ParB/RepB/Spo0J"/>
</dbReference>
<dbReference type="FunFam" id="1.10.10.2830:FF:000001">
    <property type="entry name" value="Chromosome partitioning protein ParB"/>
    <property type="match status" value="1"/>
</dbReference>
<reference evidence="8" key="1">
    <citation type="submission" date="2009-12" db="EMBL/GenBank/DDBJ databases">
        <title>Sequence of Clostridiales genomosp. BVAB3 str. UPII9-5.</title>
        <authorList>
            <person name="Madupu R."/>
            <person name="Durkin A.S."/>
            <person name="Torralba M."/>
            <person name="Methe B."/>
            <person name="Sutton G.G."/>
            <person name="Strausberg R.L."/>
            <person name="Nelson K.E."/>
        </authorList>
    </citation>
    <scope>NUCLEOTIDE SEQUENCE [LARGE SCALE GENOMIC DNA]</scope>
    <source>
        <strain evidence="8">28L</strain>
    </source>
</reference>
<keyword evidence="9" id="KW-1185">Reference proteome</keyword>
<evidence type="ECO:0000313" key="7">
    <source>
        <dbReference type="EMBL" id="EGL42213.1"/>
    </source>
</evidence>
<dbReference type="PANTHER" id="PTHR33375">
    <property type="entry name" value="CHROMOSOME-PARTITIONING PROTEIN PARB-RELATED"/>
    <property type="match status" value="1"/>
</dbReference>
<dbReference type="InterPro" id="IPR050336">
    <property type="entry name" value="Chromosome_partition/occlusion"/>
</dbReference>
<organism evidence="6 8">
    <name type="scientific">Megasphaera lornae</name>
    <dbReference type="NCBI Taxonomy" id="1000568"/>
    <lineage>
        <taxon>Bacteria</taxon>
        <taxon>Bacillati</taxon>
        <taxon>Bacillota</taxon>
        <taxon>Negativicutes</taxon>
        <taxon>Veillonellales</taxon>
        <taxon>Veillonellaceae</taxon>
        <taxon>Megasphaera</taxon>
    </lineage>
</organism>
<dbReference type="GO" id="GO:0009295">
    <property type="term" value="C:nucleoid"/>
    <property type="evidence" value="ECO:0007669"/>
    <property type="project" value="UniProtKB-SubCell"/>
</dbReference>
<dbReference type="SUPFAM" id="SSF109709">
    <property type="entry name" value="KorB DNA-binding domain-like"/>
    <property type="match status" value="1"/>
</dbReference>
<dbReference type="AlphaFoldDB" id="D3LTN5"/>
<evidence type="ECO:0000256" key="2">
    <source>
        <dbReference type="ARBA" id="ARBA00006295"/>
    </source>
</evidence>
<dbReference type="InterPro" id="IPR041468">
    <property type="entry name" value="HTH_ParB/Spo0J"/>
</dbReference>
<comment type="subcellular location">
    <subcellularLocation>
        <location evidence="1">Cytoplasm</location>
        <location evidence="1">Nucleoid</location>
    </subcellularLocation>
</comment>
<dbReference type="FunFam" id="3.90.1530.30:FF:000001">
    <property type="entry name" value="Chromosome partitioning protein ParB"/>
    <property type="match status" value="1"/>
</dbReference>
<dbReference type="Gene3D" id="1.10.10.2830">
    <property type="match status" value="1"/>
</dbReference>
<dbReference type="InterPro" id="IPR036086">
    <property type="entry name" value="ParB/Sulfiredoxin_sf"/>
</dbReference>
<dbReference type="Proteomes" id="UP000003242">
    <property type="component" value="Unassembled WGS sequence"/>
</dbReference>
<gene>
    <name evidence="6" type="ORF">HMPREF0889_0651</name>
    <name evidence="7" type="ORF">HMPREF1039_1465</name>
</gene>
<sequence length="305" mass="33424">MSSKKTGLPNNKHGLGRGLGAFLPTRTAGASTADVQDIPLTHIQANTHQPRRVFEEDNLQALADSLKQYGLVQPIIVQRQENGEYSLIAGERRLRAAKLCGWKTISALVRTYEDQVSAEVALIENLQREDLNAIEEGCAYKALMDSFGLTQAEVAEKVGKSRAQIANMIRLLQLPEEVKEMVSNGVLSMGQVRPLLQLSGRQKQLAAAQVIVSRALSARQAETYVRNLNQSKEKKETGSADAFLESLQDRMKLHLGTKVAIHLARGKKSGKIEISFASEKEFERLMSLLTDAEEAASGSAISFPV</sequence>
<dbReference type="OrthoDB" id="9802051at2"/>
<dbReference type="GO" id="GO:0003677">
    <property type="term" value="F:DNA binding"/>
    <property type="evidence" value="ECO:0007669"/>
    <property type="project" value="UniProtKB-KW"/>
</dbReference>
<evidence type="ECO:0000313" key="9">
    <source>
        <dbReference type="Proteomes" id="UP000004018"/>
    </source>
</evidence>
<evidence type="ECO:0000256" key="1">
    <source>
        <dbReference type="ARBA" id="ARBA00004453"/>
    </source>
</evidence>
<evidence type="ECO:0000313" key="8">
    <source>
        <dbReference type="Proteomes" id="UP000003242"/>
    </source>
</evidence>
<comment type="caution">
    <text evidence="6">The sequence shown here is derived from an EMBL/GenBank/DDBJ whole genome shotgun (WGS) entry which is preliminary data.</text>
</comment>
<evidence type="ECO:0000313" key="6">
    <source>
        <dbReference type="EMBL" id="EFD94574.1"/>
    </source>
</evidence>
<dbReference type="GO" id="GO:0007059">
    <property type="term" value="P:chromosome segregation"/>
    <property type="evidence" value="ECO:0007669"/>
    <property type="project" value="UniProtKB-KW"/>
</dbReference>
<reference evidence="7 9" key="3">
    <citation type="submission" date="2011-04" db="EMBL/GenBank/DDBJ databases">
        <authorList>
            <person name="Harkins D.M."/>
            <person name="Madupu R."/>
            <person name="Durkin A.S."/>
            <person name="Torralba M."/>
            <person name="Methe B."/>
            <person name="Sutton G.G."/>
            <person name="Nelson K.E."/>
        </authorList>
    </citation>
    <scope>NUCLEOTIDE SEQUENCE [LARGE SCALE GENOMIC DNA]</scope>
    <source>
        <strain evidence="7 9">UPII 199-6</strain>
    </source>
</reference>
<name>D3LTN5_9FIRM</name>
<dbReference type="InterPro" id="IPR057240">
    <property type="entry name" value="ParB_dimer_C"/>
</dbReference>
<proteinExistence type="inferred from homology"/>
<dbReference type="EMBL" id="AFIJ01000006">
    <property type="protein sequence ID" value="EGL42213.1"/>
    <property type="molecule type" value="Genomic_DNA"/>
</dbReference>
<keyword evidence="4" id="KW-0238">DNA-binding</keyword>
<dbReference type="CDD" id="cd16393">
    <property type="entry name" value="SPO0J_N"/>
    <property type="match status" value="1"/>
</dbReference>
<dbReference type="InterPro" id="IPR001387">
    <property type="entry name" value="Cro/C1-type_HTH"/>
</dbReference>
<accession>D3LTN5</accession>
<dbReference type="Pfam" id="PF23552">
    <property type="entry name" value="ParB_C"/>
    <property type="match status" value="1"/>
</dbReference>
<dbReference type="STRING" id="699218.HMPREF0889_0651"/>
<dbReference type="Proteomes" id="UP000004018">
    <property type="component" value="Unassembled WGS sequence"/>
</dbReference>
<dbReference type="Pfam" id="PF02195">
    <property type="entry name" value="ParB_N"/>
    <property type="match status" value="1"/>
</dbReference>
<protein>
    <submittedName>
        <fullName evidence="6">ParB-like protein</fullName>
    </submittedName>
</protein>
<evidence type="ECO:0000256" key="3">
    <source>
        <dbReference type="ARBA" id="ARBA00022829"/>
    </source>
</evidence>
<dbReference type="GO" id="GO:0045881">
    <property type="term" value="P:positive regulation of sporulation resulting in formation of a cellular spore"/>
    <property type="evidence" value="ECO:0007669"/>
    <property type="project" value="TreeGrafter"/>
</dbReference>
<dbReference type="CDD" id="cd00093">
    <property type="entry name" value="HTH_XRE"/>
    <property type="match status" value="1"/>
</dbReference>
<dbReference type="EMBL" id="ADGP01000009">
    <property type="protein sequence ID" value="EFD94574.1"/>
    <property type="molecule type" value="Genomic_DNA"/>
</dbReference>
<dbReference type="GO" id="GO:0005694">
    <property type="term" value="C:chromosome"/>
    <property type="evidence" value="ECO:0007669"/>
    <property type="project" value="TreeGrafter"/>
</dbReference>
<reference evidence="6" key="2">
    <citation type="submission" date="2009-12" db="EMBL/GenBank/DDBJ databases">
        <authorList>
            <person name="Madupu R."/>
            <person name="Durkin A.S."/>
            <person name="Torralba M."/>
            <person name="Methe B."/>
            <person name="Sutton G.G."/>
            <person name="Strausberg R.L."/>
            <person name="Nelson K.E."/>
        </authorList>
    </citation>
    <scope>NUCLEOTIDE SEQUENCE</scope>
    <source>
        <strain evidence="6">28L</strain>
    </source>
</reference>
<dbReference type="Gene3D" id="3.90.1530.30">
    <property type="match status" value="1"/>
</dbReference>
<evidence type="ECO:0000259" key="5">
    <source>
        <dbReference type="PROSITE" id="PS50943"/>
    </source>
</evidence>
<evidence type="ECO:0000256" key="4">
    <source>
        <dbReference type="ARBA" id="ARBA00023125"/>
    </source>
</evidence>
<dbReference type="eggNOG" id="COG1475">
    <property type="taxonomic scope" value="Bacteria"/>
</dbReference>
<comment type="similarity">
    <text evidence="2">Belongs to the ParB family.</text>
</comment>
<dbReference type="SUPFAM" id="SSF110849">
    <property type="entry name" value="ParB/Sulfiredoxin"/>
    <property type="match status" value="1"/>
</dbReference>
<dbReference type="PROSITE" id="PS50943">
    <property type="entry name" value="HTH_CROC1"/>
    <property type="match status" value="1"/>
</dbReference>